<protein>
    <submittedName>
        <fullName evidence="2">Uncharacterized protein</fullName>
    </submittedName>
</protein>
<feature type="region of interest" description="Disordered" evidence="1">
    <location>
        <begin position="1"/>
        <end position="21"/>
    </location>
</feature>
<organism evidence="2 3">
    <name type="scientific">Gymnopilus dilepis</name>
    <dbReference type="NCBI Taxonomy" id="231916"/>
    <lineage>
        <taxon>Eukaryota</taxon>
        <taxon>Fungi</taxon>
        <taxon>Dikarya</taxon>
        <taxon>Basidiomycota</taxon>
        <taxon>Agaricomycotina</taxon>
        <taxon>Agaricomycetes</taxon>
        <taxon>Agaricomycetidae</taxon>
        <taxon>Agaricales</taxon>
        <taxon>Agaricineae</taxon>
        <taxon>Hymenogastraceae</taxon>
        <taxon>Gymnopilus</taxon>
    </lineage>
</organism>
<comment type="caution">
    <text evidence="2">The sequence shown here is derived from an EMBL/GenBank/DDBJ whole genome shotgun (WGS) entry which is preliminary data.</text>
</comment>
<dbReference type="Proteomes" id="UP000284706">
    <property type="component" value="Unassembled WGS sequence"/>
</dbReference>
<dbReference type="AlphaFoldDB" id="A0A409XYA6"/>
<sequence length="679" mass="77078">MVKLPRNGFALHRNGPRSSLTEKDDFTAHWMQEDHAGQASGVPLNTCNASSQTSIYPSRTPTPEADFSYDFCSESQGHSPHEIPKNILAFRTITTMLERVQRLRSRKFESSASWDGEIWDVSSQERDEARVSNAFASLAATDDDCIALVTRRLTDRVEVIAFIQDSPASAEQCDGRAIPAELEDMNELKLLRYLEKHCCKGQPMLATRTRLWILNRLLSLDLQPFEEGGQTLYLRLLHYVAATFHEKMISRFEFGSPVPYIQSLKFATDFQFRDYSLHYPSKEAIESDGSFLEGLAYLPFAEELKSKFPKIFEQADLAQQNKVFRLYTADTCKEFHHLLLVLLDRLYLLLQCTMNKTAPDSGSTEEERRQFETDLLAIKVLGHLIHRLTRGLALEVHIKTISHLLDDYRINIRPLTSNLHEKRGTERQGGQGDNAILQKSYMDWLKSIVNEFDAASTLVQYIEGLSPVCKNFACQILVSRPPDKALISWRELLTDANITSSPSQDSKSSSVEVGRLIQFCDAAVRSNCLESSCWAESARTSWAAGDLQKTIEDVRNLANSTLPKWREYADTLLCILQDKEALESETERSYISEAMDLLCAIAQFFTFLWDLDKQIFEFSGTLHCEACLVSVLWHFQDSSSETVVTYNNLSHVTFTHQATGIWTSRRSTATLLPDVSSTY</sequence>
<dbReference type="EMBL" id="NHYE01001417">
    <property type="protein sequence ID" value="PPQ95715.1"/>
    <property type="molecule type" value="Genomic_DNA"/>
</dbReference>
<dbReference type="InParanoid" id="A0A409XYA6"/>
<proteinExistence type="predicted"/>
<evidence type="ECO:0000313" key="2">
    <source>
        <dbReference type="EMBL" id="PPQ95715.1"/>
    </source>
</evidence>
<evidence type="ECO:0000313" key="3">
    <source>
        <dbReference type="Proteomes" id="UP000284706"/>
    </source>
</evidence>
<reference evidence="2 3" key="1">
    <citation type="journal article" date="2018" name="Evol. Lett.">
        <title>Horizontal gene cluster transfer increased hallucinogenic mushroom diversity.</title>
        <authorList>
            <person name="Reynolds H.T."/>
            <person name="Vijayakumar V."/>
            <person name="Gluck-Thaler E."/>
            <person name="Korotkin H.B."/>
            <person name="Matheny P.B."/>
            <person name="Slot J.C."/>
        </authorList>
    </citation>
    <scope>NUCLEOTIDE SEQUENCE [LARGE SCALE GENOMIC DNA]</scope>
    <source>
        <strain evidence="2 3">SRW20</strain>
    </source>
</reference>
<evidence type="ECO:0000256" key="1">
    <source>
        <dbReference type="SAM" id="MobiDB-lite"/>
    </source>
</evidence>
<keyword evidence="3" id="KW-1185">Reference proteome</keyword>
<dbReference type="OrthoDB" id="3070940at2759"/>
<gene>
    <name evidence="2" type="ORF">CVT26_008358</name>
</gene>
<accession>A0A409XYA6</accession>
<name>A0A409XYA6_9AGAR</name>